<dbReference type="Pfam" id="PF15949">
    <property type="entry name" value="DUF4757"/>
    <property type="match status" value="1"/>
</dbReference>
<dbReference type="GO" id="GO:0031032">
    <property type="term" value="P:actomyosin structure organization"/>
    <property type="evidence" value="ECO:0007669"/>
    <property type="project" value="InterPro"/>
</dbReference>
<feature type="compositionally biased region" description="Polar residues" evidence="1">
    <location>
        <begin position="472"/>
        <end position="481"/>
    </location>
</feature>
<dbReference type="AlphaFoldDB" id="A0A8C6GNV7"/>
<sequence>MACPALGLEVLQPLQPEPPPEPAFAEAQKWIEQVTGRSFGDKDFRTGLENGILLCELLNAIKPGLVKKINRLPTPIAGLDNTILFLRGCKELGLKESQLFDPSDLQDTSNRVTVKNLDYSRKLKNVLVTIYWLGKAANSCASYGGTTLNLKEFEGLLAQMRKETDDIDSPKRSIRDSGYIDCWDSERSDSLSPPRHGRDDSFDSLDSFGSRSRQTPSPDVVLRGSSDGRGSDSESDLPHRKLPDVKKDDMSARRTSHGEPKSAVPFNQYLPNKSNQTAYVPAPLRKKKAEREEFRKSWSTATSPLGGERPFRYGPRTPVSDDAESTSMFDMRCEEEAAVLPHSRARQEQLQLINNQLREEDDKWQDDLARWKSRRRSASQDLIKKEEERKKMEKLMSGEDGTSERRKSIKTYREIVQEKERRERELHEAYKNARSQEEAEGILQQYIERFTISEAVLERLEMPKILERSHSTEPNVSSFPNDPSPMKYLRQQSLPPPKFTATVETTIARTSVPESIASAGTGSPSKIITPNTVPMLTPRPYSQPKNSQEVLKTFKVDGKVSMNGEMAPGDEEGKEKEGPAAAAPGPSLTKSQMFEGVATVHGSPVQVKQGSNSIEINIKKPNSAPQELTAASEETESNGQEDEDGEERPGIGDLEPDSAEPQHFTTTVTRCSPTVALVEFSSNPQMKNEVPEQGQKKPENEMSGKVELVLSQKVAKPKSPEPEATLTFPFLDKMPETNQLHLPNPSSQADSPSSEKSPGSTPFKFWAWDPEEERRRQEKWQQEQERLLQERYQKEQDKLKEEWEKAQKEVEEEERRYYEEERKIIEDTVVPFTISSSSADQLSTSLSVTEGSGTRNKMDLENCPDKENERRQKTPFQENDSDSLLKTREGGLSEEQSLTPSPSANPENSVSKGIHQDPQPEAEAGAPHCGTNPQPAQDPPRNQQIPNPPTSTSEDVKPKTLALEKTINHQMESPGERRKKNPQENFRAGPLSPCPPTPPGQ</sequence>
<feature type="compositionally biased region" description="Basic and acidic residues" evidence="1">
    <location>
        <begin position="229"/>
        <end position="260"/>
    </location>
</feature>
<feature type="compositionally biased region" description="Polar residues" evidence="1">
    <location>
        <begin position="894"/>
        <end position="911"/>
    </location>
</feature>
<feature type="compositionally biased region" description="Basic and acidic residues" evidence="1">
    <location>
        <begin position="856"/>
        <end position="872"/>
    </location>
</feature>
<dbReference type="CDD" id="cd21278">
    <property type="entry name" value="CH_LIMCH1"/>
    <property type="match status" value="1"/>
</dbReference>
<feature type="region of interest" description="Disordered" evidence="1">
    <location>
        <begin position="185"/>
        <end position="326"/>
    </location>
</feature>
<feature type="compositionally biased region" description="Basic and acidic residues" evidence="1">
    <location>
        <begin position="694"/>
        <end position="704"/>
    </location>
</feature>
<feature type="compositionally biased region" description="Low complexity" evidence="1">
    <location>
        <begin position="204"/>
        <end position="213"/>
    </location>
</feature>
<dbReference type="GO" id="GO:0051893">
    <property type="term" value="P:regulation of focal adhesion assembly"/>
    <property type="evidence" value="ECO:0007669"/>
    <property type="project" value="TreeGrafter"/>
</dbReference>
<evidence type="ECO:0000259" key="2">
    <source>
        <dbReference type="PROSITE" id="PS50021"/>
    </source>
</evidence>
<proteinExistence type="predicted"/>
<dbReference type="InterPro" id="IPR001997">
    <property type="entry name" value="Calponin/LIMCH1"/>
</dbReference>
<reference evidence="3" key="2">
    <citation type="submission" date="2025-09" db="UniProtKB">
        <authorList>
            <consortium name="Ensembl"/>
        </authorList>
    </citation>
    <scope>IDENTIFICATION</scope>
</reference>
<dbReference type="PRINTS" id="PR00889">
    <property type="entry name" value="CALPONIN"/>
</dbReference>
<evidence type="ECO:0000256" key="1">
    <source>
        <dbReference type="SAM" id="MobiDB-lite"/>
    </source>
</evidence>
<dbReference type="SUPFAM" id="SSF47576">
    <property type="entry name" value="Calponin-homology domain, CH-domain"/>
    <property type="match status" value="1"/>
</dbReference>
<feature type="compositionally biased region" description="Polar residues" evidence="1">
    <location>
        <begin position="606"/>
        <end position="615"/>
    </location>
</feature>
<feature type="region of interest" description="Disordered" evidence="1">
    <location>
        <begin position="514"/>
        <end position="588"/>
    </location>
</feature>
<feature type="region of interest" description="Disordered" evidence="1">
    <location>
        <begin position="831"/>
        <end position="1001"/>
    </location>
</feature>
<feature type="compositionally biased region" description="Polar residues" evidence="1">
    <location>
        <begin position="736"/>
        <end position="760"/>
    </location>
</feature>
<feature type="region of interest" description="Disordered" evidence="1">
    <location>
        <begin position="373"/>
        <end position="412"/>
    </location>
</feature>
<dbReference type="PANTHER" id="PTHR15551:SF3">
    <property type="entry name" value="LIM AND CALPONIN HOMOLOGY DOMAINS-CONTAINING PROTEIN 1"/>
    <property type="match status" value="1"/>
</dbReference>
<reference evidence="3" key="1">
    <citation type="submission" date="2025-08" db="UniProtKB">
        <authorList>
            <consortium name="Ensembl"/>
        </authorList>
    </citation>
    <scope>IDENTIFICATION</scope>
</reference>
<organism evidence="3 4">
    <name type="scientific">Mus spicilegus</name>
    <name type="common">Mound-building mouse</name>
    <dbReference type="NCBI Taxonomy" id="10103"/>
    <lineage>
        <taxon>Eukaryota</taxon>
        <taxon>Metazoa</taxon>
        <taxon>Chordata</taxon>
        <taxon>Craniata</taxon>
        <taxon>Vertebrata</taxon>
        <taxon>Euteleostomi</taxon>
        <taxon>Mammalia</taxon>
        <taxon>Eutheria</taxon>
        <taxon>Euarchontoglires</taxon>
        <taxon>Glires</taxon>
        <taxon>Rodentia</taxon>
        <taxon>Myomorpha</taxon>
        <taxon>Muroidea</taxon>
        <taxon>Muridae</taxon>
        <taxon>Murinae</taxon>
        <taxon>Mus</taxon>
        <taxon>Mus</taxon>
    </lineage>
</organism>
<dbReference type="Pfam" id="PF00307">
    <property type="entry name" value="CH"/>
    <property type="match status" value="1"/>
</dbReference>
<dbReference type="Proteomes" id="UP000694415">
    <property type="component" value="Unplaced"/>
</dbReference>
<name>A0A8C6GNV7_MUSSI</name>
<feature type="compositionally biased region" description="Polar residues" evidence="1">
    <location>
        <begin position="931"/>
        <end position="953"/>
    </location>
</feature>
<keyword evidence="4" id="KW-1185">Reference proteome</keyword>
<feature type="region of interest" description="Disordered" evidence="1">
    <location>
        <begin position="600"/>
        <end position="769"/>
    </location>
</feature>
<feature type="region of interest" description="Disordered" evidence="1">
    <location>
        <begin position="468"/>
        <end position="493"/>
    </location>
</feature>
<accession>A0A8C6GNV7</accession>
<feature type="compositionally biased region" description="Acidic residues" evidence="1">
    <location>
        <begin position="633"/>
        <end position="646"/>
    </location>
</feature>
<dbReference type="PANTHER" id="PTHR15551">
    <property type="entry name" value="LIM DOMAIN ONLY 7"/>
    <property type="match status" value="1"/>
</dbReference>
<dbReference type="GO" id="GO:0032034">
    <property type="term" value="F:myosin II head/neck binding"/>
    <property type="evidence" value="ECO:0007669"/>
    <property type="project" value="TreeGrafter"/>
</dbReference>
<dbReference type="PROSITE" id="PS50021">
    <property type="entry name" value="CH"/>
    <property type="match status" value="1"/>
</dbReference>
<feature type="compositionally biased region" description="Polar residues" evidence="1">
    <location>
        <begin position="514"/>
        <end position="534"/>
    </location>
</feature>
<dbReference type="Ensembl" id="ENSMSIT00000011913.1">
    <property type="protein sequence ID" value="ENSMSIP00000009368.1"/>
    <property type="gene ID" value="ENSMSIG00000007868.1"/>
</dbReference>
<feature type="compositionally biased region" description="Polar residues" evidence="1">
    <location>
        <begin position="663"/>
        <end position="672"/>
    </location>
</feature>
<feature type="compositionally biased region" description="Pro residues" evidence="1">
    <location>
        <begin position="992"/>
        <end position="1001"/>
    </location>
</feature>
<dbReference type="GO" id="GO:0003779">
    <property type="term" value="F:actin binding"/>
    <property type="evidence" value="ECO:0007669"/>
    <property type="project" value="InterPro"/>
</dbReference>
<dbReference type="GO" id="GO:0001725">
    <property type="term" value="C:stress fiber"/>
    <property type="evidence" value="ECO:0007669"/>
    <property type="project" value="TreeGrafter"/>
</dbReference>
<dbReference type="InterPro" id="IPR031865">
    <property type="entry name" value="DUF4757"/>
</dbReference>
<dbReference type="Gene3D" id="1.10.418.10">
    <property type="entry name" value="Calponin-like domain"/>
    <property type="match status" value="1"/>
</dbReference>
<feature type="compositionally biased region" description="Low complexity" evidence="1">
    <location>
        <begin position="835"/>
        <end position="847"/>
    </location>
</feature>
<dbReference type="InterPro" id="IPR036872">
    <property type="entry name" value="CH_dom_sf"/>
</dbReference>
<protein>
    <submittedName>
        <fullName evidence="3">LIM and calponin homology domains 1</fullName>
    </submittedName>
</protein>
<dbReference type="SMART" id="SM00033">
    <property type="entry name" value="CH"/>
    <property type="match status" value="1"/>
</dbReference>
<feature type="compositionally biased region" description="Polar residues" evidence="1">
    <location>
        <begin position="269"/>
        <end position="278"/>
    </location>
</feature>
<feature type="domain" description="Calponin-homology (CH)" evidence="2">
    <location>
        <begin position="21"/>
        <end position="128"/>
    </location>
</feature>
<dbReference type="GO" id="GO:0051496">
    <property type="term" value="P:positive regulation of stress fiber assembly"/>
    <property type="evidence" value="ECO:0007669"/>
    <property type="project" value="TreeGrafter"/>
</dbReference>
<feature type="compositionally biased region" description="Basic and acidic residues" evidence="1">
    <location>
        <begin position="382"/>
        <end position="412"/>
    </location>
</feature>
<evidence type="ECO:0000313" key="3">
    <source>
        <dbReference type="Ensembl" id="ENSMSIP00000009368.1"/>
    </source>
</evidence>
<evidence type="ECO:0000313" key="4">
    <source>
        <dbReference type="Proteomes" id="UP000694415"/>
    </source>
</evidence>
<dbReference type="FunFam" id="1.10.418.10:FF:000038">
    <property type="entry name" value="LIM and calponin homology domains-containing protein 1"/>
    <property type="match status" value="1"/>
</dbReference>
<dbReference type="GeneTree" id="ENSGT00950000183159"/>
<dbReference type="InterPro" id="IPR001715">
    <property type="entry name" value="CH_dom"/>
</dbReference>
<feature type="region of interest" description="Disordered" evidence="1">
    <location>
        <begin position="795"/>
        <end position="817"/>
    </location>
</feature>